<dbReference type="AlphaFoldDB" id="A0A4R6S752"/>
<proteinExistence type="predicted"/>
<sequence length="87" mass="9747">MGSASARRDHRRAERRFILALTRDGIRVELYVWRTVSESTRVRVDPRPSRSASEPTCMRVERGSTVDAAASERFLVRNVATDGIASA</sequence>
<comment type="caution">
    <text evidence="1">The sequence shown here is derived from an EMBL/GenBank/DDBJ whole genome shotgun (WGS) entry which is preliminary data.</text>
</comment>
<protein>
    <submittedName>
        <fullName evidence="1">Uncharacterized protein</fullName>
    </submittedName>
</protein>
<name>A0A4R6S752_9MICO</name>
<reference evidence="1 2" key="1">
    <citation type="submission" date="2019-03" db="EMBL/GenBank/DDBJ databases">
        <title>Genomic analyses of the natural microbiome of Caenorhabditis elegans.</title>
        <authorList>
            <person name="Samuel B."/>
        </authorList>
    </citation>
    <scope>NUCLEOTIDE SEQUENCE [LARGE SCALE GENOMIC DNA]</scope>
    <source>
        <strain evidence="1 2">JUb18</strain>
    </source>
</reference>
<keyword evidence="2" id="KW-1185">Reference proteome</keyword>
<dbReference type="EMBL" id="SNYA01000002">
    <property type="protein sequence ID" value="TDP94625.1"/>
    <property type="molecule type" value="Genomic_DNA"/>
</dbReference>
<evidence type="ECO:0000313" key="1">
    <source>
        <dbReference type="EMBL" id="TDP94625.1"/>
    </source>
</evidence>
<evidence type="ECO:0000313" key="2">
    <source>
        <dbReference type="Proteomes" id="UP000295601"/>
    </source>
</evidence>
<accession>A0A4R6S752</accession>
<organism evidence="1 2">
    <name type="scientific">Leucobacter luti</name>
    <dbReference type="NCBI Taxonomy" id="340320"/>
    <lineage>
        <taxon>Bacteria</taxon>
        <taxon>Bacillati</taxon>
        <taxon>Actinomycetota</taxon>
        <taxon>Actinomycetes</taxon>
        <taxon>Micrococcales</taxon>
        <taxon>Microbacteriaceae</taxon>
        <taxon>Leucobacter</taxon>
    </lineage>
</organism>
<gene>
    <name evidence="1" type="ORF">EDF62_1046</name>
</gene>
<dbReference type="Proteomes" id="UP000295601">
    <property type="component" value="Unassembled WGS sequence"/>
</dbReference>